<comment type="caution">
    <text evidence="2">The sequence shown here is derived from an EMBL/GenBank/DDBJ whole genome shotgun (WGS) entry which is preliminary data.</text>
</comment>
<dbReference type="Proteomes" id="UP001524642">
    <property type="component" value="Unassembled WGS sequence"/>
</dbReference>
<sequence length="99" mass="10313">MSGDRPDPSHGTPPGTPYEGPEEEKALRETGGWRHGLQPGIGRGDELDKAAAEGAPEADPATRSPIPAFVDQPDATEAFVEGEGVAQARNAAEDLPRQG</sequence>
<protein>
    <recommendedName>
        <fullName evidence="4">DUF5709 domain-containing protein</fullName>
    </recommendedName>
</protein>
<evidence type="ECO:0000313" key="3">
    <source>
        <dbReference type="Proteomes" id="UP001524642"/>
    </source>
</evidence>
<feature type="region of interest" description="Disordered" evidence="1">
    <location>
        <begin position="1"/>
        <end position="73"/>
    </location>
</feature>
<evidence type="ECO:0008006" key="4">
    <source>
        <dbReference type="Google" id="ProtNLM"/>
    </source>
</evidence>
<keyword evidence="3" id="KW-1185">Reference proteome</keyword>
<reference evidence="2 3" key="1">
    <citation type="submission" date="2022-06" db="EMBL/GenBank/DDBJ databases">
        <title>Roseomonas CN29.</title>
        <authorList>
            <person name="Cheng Y."/>
            <person name="He X."/>
        </authorList>
    </citation>
    <scope>NUCLEOTIDE SEQUENCE [LARGE SCALE GENOMIC DNA]</scope>
    <source>
        <strain evidence="2 3">CN29</strain>
    </source>
</reference>
<dbReference type="EMBL" id="JANJOU010000001">
    <property type="protein sequence ID" value="MCR0980945.1"/>
    <property type="molecule type" value="Genomic_DNA"/>
</dbReference>
<evidence type="ECO:0000256" key="1">
    <source>
        <dbReference type="SAM" id="MobiDB-lite"/>
    </source>
</evidence>
<proteinExistence type="predicted"/>
<name>A0ABT1WYL8_9PROT</name>
<dbReference type="RefSeq" id="WP_257714604.1">
    <property type="nucleotide sequence ID" value="NZ_JANJOU010000001.1"/>
</dbReference>
<evidence type="ECO:0000313" key="2">
    <source>
        <dbReference type="EMBL" id="MCR0980945.1"/>
    </source>
</evidence>
<gene>
    <name evidence="2" type="ORF">NRP21_02660</name>
</gene>
<feature type="compositionally biased region" description="Basic and acidic residues" evidence="1">
    <location>
        <begin position="23"/>
        <end position="32"/>
    </location>
</feature>
<accession>A0ABT1WYL8</accession>
<feature type="compositionally biased region" description="Low complexity" evidence="1">
    <location>
        <begin position="52"/>
        <end position="61"/>
    </location>
</feature>
<organism evidence="2 3">
    <name type="scientific">Roseomonas populi</name>
    <dbReference type="NCBI Taxonomy" id="3121582"/>
    <lineage>
        <taxon>Bacteria</taxon>
        <taxon>Pseudomonadati</taxon>
        <taxon>Pseudomonadota</taxon>
        <taxon>Alphaproteobacteria</taxon>
        <taxon>Acetobacterales</taxon>
        <taxon>Roseomonadaceae</taxon>
        <taxon>Roseomonas</taxon>
    </lineage>
</organism>